<organism evidence="12 13">
    <name type="scientific">Sulfuriferula multivorans</name>
    <dbReference type="NCBI Taxonomy" id="1559896"/>
    <lineage>
        <taxon>Bacteria</taxon>
        <taxon>Pseudomonadati</taxon>
        <taxon>Pseudomonadota</taxon>
        <taxon>Betaproteobacteria</taxon>
        <taxon>Nitrosomonadales</taxon>
        <taxon>Sulfuricellaceae</taxon>
        <taxon>Sulfuriferula</taxon>
    </lineage>
</organism>
<reference evidence="12 13" key="1">
    <citation type="submission" date="2019-09" db="EMBL/GenBank/DDBJ databases">
        <title>H2 Metabolism Revealed by Metagenomic Analysis in Subglacial Sediment of East Antarctica.</title>
        <authorList>
            <person name="Yang Z."/>
            <person name="Zhang Y."/>
            <person name="Lv Y."/>
            <person name="Yan W."/>
            <person name="Xiao X."/>
            <person name="Sun B."/>
            <person name="Ma H."/>
        </authorList>
    </citation>
    <scope>NUCLEOTIDE SEQUENCE [LARGE SCALE GENOMIC DNA]</scope>
    <source>
        <strain evidence="12">Bin2_2</strain>
    </source>
</reference>
<feature type="binding site" evidence="10">
    <location>
        <begin position="93"/>
        <end position="94"/>
    </location>
    <ligand>
        <name>substrate</name>
    </ligand>
</feature>
<dbReference type="Pfam" id="PF13580">
    <property type="entry name" value="SIS_2"/>
    <property type="match status" value="1"/>
</dbReference>
<evidence type="ECO:0000256" key="4">
    <source>
        <dbReference type="ARBA" id="ARBA00009894"/>
    </source>
</evidence>
<evidence type="ECO:0000256" key="2">
    <source>
        <dbReference type="ARBA" id="ARBA00003172"/>
    </source>
</evidence>
<feature type="domain" description="SIS" evidence="11">
    <location>
        <begin position="36"/>
        <end position="197"/>
    </location>
</feature>
<dbReference type="InterPro" id="IPR035461">
    <property type="entry name" value="GmhA/DiaA"/>
</dbReference>
<dbReference type="GO" id="GO:0008270">
    <property type="term" value="F:zinc ion binding"/>
    <property type="evidence" value="ECO:0007669"/>
    <property type="project" value="UniProtKB-UniRule"/>
</dbReference>
<dbReference type="InterPro" id="IPR004515">
    <property type="entry name" value="Phosphoheptose_Isoase"/>
</dbReference>
<evidence type="ECO:0000313" key="13">
    <source>
        <dbReference type="Proteomes" id="UP000483432"/>
    </source>
</evidence>
<name>A0A7C9P9I3_9PROT</name>
<keyword evidence="7 10" id="KW-0862">Zinc</keyword>
<feature type="binding site" evidence="10">
    <location>
        <position position="124"/>
    </location>
    <ligand>
        <name>substrate</name>
    </ligand>
</feature>
<dbReference type="NCBIfam" id="NF010546">
    <property type="entry name" value="PRK13936.1"/>
    <property type="match status" value="1"/>
</dbReference>
<dbReference type="InterPro" id="IPR050099">
    <property type="entry name" value="SIS_GmhA/DiaA_subfam"/>
</dbReference>
<dbReference type="UniPathway" id="UPA00041">
    <property type="reaction ID" value="UER00436"/>
</dbReference>
<dbReference type="GO" id="GO:0005975">
    <property type="term" value="P:carbohydrate metabolic process"/>
    <property type="evidence" value="ECO:0007669"/>
    <property type="project" value="UniProtKB-UniRule"/>
</dbReference>
<comment type="similarity">
    <text evidence="4 10">Belongs to the SIS family. GmhA subfamily.</text>
</comment>
<dbReference type="EMBL" id="JAAFGW010000269">
    <property type="protein sequence ID" value="NDP49417.1"/>
    <property type="molecule type" value="Genomic_DNA"/>
</dbReference>
<dbReference type="PANTHER" id="PTHR30390">
    <property type="entry name" value="SEDOHEPTULOSE 7-PHOSPHATE ISOMERASE / DNAA INITIATOR-ASSOCIATING FACTOR FOR REPLICATION INITIATION"/>
    <property type="match status" value="1"/>
</dbReference>
<evidence type="ECO:0000256" key="1">
    <source>
        <dbReference type="ARBA" id="ARBA00000348"/>
    </source>
</evidence>
<keyword evidence="9 10" id="KW-0119">Carbohydrate metabolism</keyword>
<evidence type="ECO:0000313" key="12">
    <source>
        <dbReference type="EMBL" id="NDP49417.1"/>
    </source>
</evidence>
<proteinExistence type="inferred from homology"/>
<evidence type="ECO:0000256" key="6">
    <source>
        <dbReference type="ARBA" id="ARBA00022723"/>
    </source>
</evidence>
<dbReference type="AlphaFoldDB" id="A0A7C9P9I3"/>
<dbReference type="GO" id="GO:2001061">
    <property type="term" value="P:D-glycero-D-manno-heptose 7-phosphate biosynthetic process"/>
    <property type="evidence" value="ECO:0007669"/>
    <property type="project" value="UniProtKB-UniPathway"/>
</dbReference>
<keyword evidence="6 10" id="KW-0479">Metal-binding</keyword>
<comment type="catalytic activity">
    <reaction evidence="1 10">
        <text>2 D-sedoheptulose 7-phosphate = D-glycero-alpha-D-manno-heptose 7-phosphate + D-glycero-beta-D-manno-heptose 7-phosphate</text>
        <dbReference type="Rhea" id="RHEA:27489"/>
        <dbReference type="ChEBI" id="CHEBI:57483"/>
        <dbReference type="ChEBI" id="CHEBI:60203"/>
        <dbReference type="ChEBI" id="CHEBI:60204"/>
        <dbReference type="EC" id="5.3.1.28"/>
    </reaction>
</comment>
<dbReference type="HAMAP" id="MF_00067">
    <property type="entry name" value="GmhA"/>
    <property type="match status" value="1"/>
</dbReference>
<keyword evidence="8 10" id="KW-0413">Isomerase</keyword>
<dbReference type="PROSITE" id="PS51464">
    <property type="entry name" value="SIS"/>
    <property type="match status" value="1"/>
</dbReference>
<gene>
    <name evidence="10" type="primary">gmhA</name>
    <name evidence="12" type="ORF">GZ085_13730</name>
</gene>
<feature type="binding site" evidence="10">
    <location>
        <begin position="51"/>
        <end position="53"/>
    </location>
    <ligand>
        <name>substrate</name>
    </ligand>
</feature>
<dbReference type="CDD" id="cd05006">
    <property type="entry name" value="SIS_GmhA"/>
    <property type="match status" value="1"/>
</dbReference>
<dbReference type="EC" id="5.3.1.28" evidence="10"/>
<dbReference type="InterPro" id="IPR046348">
    <property type="entry name" value="SIS_dom_sf"/>
</dbReference>
<dbReference type="SUPFAM" id="SSF53697">
    <property type="entry name" value="SIS domain"/>
    <property type="match status" value="1"/>
</dbReference>
<dbReference type="GO" id="GO:0005737">
    <property type="term" value="C:cytoplasm"/>
    <property type="evidence" value="ECO:0007669"/>
    <property type="project" value="UniProtKB-SubCell"/>
</dbReference>
<comment type="miscellaneous">
    <text evidence="10">The reaction produces a racemic mixture of D-glycero-alpha-D-manno-heptose 7-phosphate and D-glycero-beta-D-manno-heptose 7-phosphate.</text>
</comment>
<dbReference type="PANTHER" id="PTHR30390:SF6">
    <property type="entry name" value="DNAA INITIATOR-ASSOCIATING PROTEIN DIAA"/>
    <property type="match status" value="1"/>
</dbReference>
<dbReference type="Gene3D" id="3.40.50.10490">
    <property type="entry name" value="Glucose-6-phosphate isomerase like protein, domain 1"/>
    <property type="match status" value="1"/>
</dbReference>
<comment type="pathway">
    <text evidence="10">Carbohydrate biosynthesis; D-glycero-D-manno-heptose 7-phosphate biosynthesis; D-glycero-alpha-D-manno-heptose 7-phosphate and D-glycero-beta-D-manno-heptose 7-phosphate from sedoheptulose 7-phosphate: step 1/1.</text>
</comment>
<dbReference type="GO" id="GO:0097367">
    <property type="term" value="F:carbohydrate derivative binding"/>
    <property type="evidence" value="ECO:0007669"/>
    <property type="project" value="InterPro"/>
</dbReference>
<comment type="subunit">
    <text evidence="10">Homotetramer.</text>
</comment>
<dbReference type="GO" id="GO:0008968">
    <property type="term" value="F:D-sedoheptulose 7-phosphate isomerase activity"/>
    <property type="evidence" value="ECO:0007669"/>
    <property type="project" value="UniProtKB-UniRule"/>
</dbReference>
<evidence type="ECO:0000256" key="8">
    <source>
        <dbReference type="ARBA" id="ARBA00023235"/>
    </source>
</evidence>
<feature type="binding site" evidence="10">
    <location>
        <position position="174"/>
    </location>
    <ligand>
        <name>Zn(2+)</name>
        <dbReference type="ChEBI" id="CHEBI:29105"/>
    </ligand>
</feature>
<comment type="function">
    <text evidence="2 10">Catalyzes the isomerization of sedoheptulose 7-phosphate in D-glycero-D-manno-heptose 7-phosphate.</text>
</comment>
<comment type="cofactor">
    <cofactor evidence="10">
        <name>Zn(2+)</name>
        <dbReference type="ChEBI" id="CHEBI:29105"/>
    </cofactor>
    <text evidence="10">Binds 1 zinc ion per subunit.</text>
</comment>
<protein>
    <recommendedName>
        <fullName evidence="10">Phosphoheptose isomerase</fullName>
        <ecNumber evidence="10">5.3.1.28</ecNumber>
    </recommendedName>
    <alternativeName>
        <fullName evidence="10">Sedoheptulose 7-phosphate isomerase</fullName>
    </alternativeName>
</protein>
<comment type="caution">
    <text evidence="10">Lacks conserved residue(s) required for the propagation of feature annotation.</text>
</comment>
<evidence type="ECO:0000259" key="11">
    <source>
        <dbReference type="PROSITE" id="PS51464"/>
    </source>
</evidence>
<evidence type="ECO:0000256" key="5">
    <source>
        <dbReference type="ARBA" id="ARBA00022490"/>
    </source>
</evidence>
<comment type="subcellular location">
    <subcellularLocation>
        <location evidence="3 10">Cytoplasm</location>
    </subcellularLocation>
</comment>
<feature type="binding site" evidence="10">
    <location>
        <position position="60"/>
    </location>
    <ligand>
        <name>Zn(2+)</name>
        <dbReference type="ChEBI" id="CHEBI:29105"/>
    </ligand>
</feature>
<evidence type="ECO:0000256" key="3">
    <source>
        <dbReference type="ARBA" id="ARBA00004496"/>
    </source>
</evidence>
<evidence type="ECO:0000256" key="10">
    <source>
        <dbReference type="HAMAP-Rule" id="MF_00067"/>
    </source>
</evidence>
<feature type="binding site" evidence="10">
    <location>
        <begin position="119"/>
        <end position="121"/>
    </location>
    <ligand>
        <name>substrate</name>
    </ligand>
</feature>
<feature type="binding site" evidence="10">
    <location>
        <position position="174"/>
    </location>
    <ligand>
        <name>substrate</name>
    </ligand>
</feature>
<evidence type="ECO:0000256" key="9">
    <source>
        <dbReference type="ARBA" id="ARBA00023277"/>
    </source>
</evidence>
<keyword evidence="5 10" id="KW-0963">Cytoplasm</keyword>
<dbReference type="Proteomes" id="UP000483432">
    <property type="component" value="Unassembled WGS sequence"/>
</dbReference>
<evidence type="ECO:0000256" key="7">
    <source>
        <dbReference type="ARBA" id="ARBA00022833"/>
    </source>
</evidence>
<accession>A0A7C9P9I3</accession>
<comment type="caution">
    <text evidence="12">The sequence shown here is derived from an EMBL/GenBank/DDBJ whole genome shotgun (WGS) entry which is preliminary data.</text>
</comment>
<feature type="binding site" evidence="10">
    <location>
        <position position="182"/>
    </location>
    <ligand>
        <name>Zn(2+)</name>
        <dbReference type="ChEBI" id="CHEBI:29105"/>
    </ligand>
</feature>
<sequence>MALIDRILGHFKASAQAKLDAADTLAPQIEQAARLLVHCFTQEGKVLVCGNGGSAAVAQHFASAMVNRFEQERPGLAAIALTTDTATLTAISNDSTYDQIFARQIKALGQPGDVLLAISTSGNSPNVLHAVAAAHARNMHVISLTGRSGGRMTEQMQEDDIFLCVPAESTARIQEVHLLAIHCLCDGVDSVLLGAEE</sequence>
<dbReference type="InterPro" id="IPR001347">
    <property type="entry name" value="SIS_dom"/>
</dbReference>